<reference evidence="1 2" key="1">
    <citation type="journal article" date="2016" name="Int. J. Syst. Evol. Microbiol.">
        <title>Reclassification of Wolbachia persica as Francisella persica comb. nov. and emended description of the family Francisellaceae.</title>
        <authorList>
            <person name="Larson M.A."/>
            <person name="Nalbantoglu U."/>
            <person name="Sayood K."/>
            <person name="Zentz E.B."/>
            <person name="Cer R.Z."/>
            <person name="Iwen P.C."/>
            <person name="Francesconi S.C."/>
            <person name="Bishop-Lilly K.A."/>
            <person name="Mokashi V.P."/>
            <person name="Sjostedt A."/>
            <person name="Hinrichs S.H."/>
        </authorList>
    </citation>
    <scope>NUCLEOTIDE SEQUENCE [LARGE SCALE GENOMIC DNA]</scope>
    <source>
        <strain evidence="1 2">FSC845</strain>
    </source>
</reference>
<evidence type="ECO:0000313" key="2">
    <source>
        <dbReference type="Proteomes" id="UP000242800"/>
    </source>
</evidence>
<dbReference type="Gene3D" id="3.20.20.80">
    <property type="entry name" value="Glycosidases"/>
    <property type="match status" value="1"/>
</dbReference>
<protein>
    <submittedName>
        <fullName evidence="1">Uncharacterized protein</fullName>
    </submittedName>
</protein>
<proteinExistence type="predicted"/>
<dbReference type="RefSeq" id="WP_064461049.1">
    <property type="nucleotide sequence ID" value="NZ_CP012505.1"/>
</dbReference>
<dbReference type="EMBL" id="CP012505">
    <property type="protein sequence ID" value="ALB01633.1"/>
    <property type="molecule type" value="Genomic_DNA"/>
</dbReference>
<dbReference type="InterPro" id="IPR017853">
    <property type="entry name" value="GH"/>
</dbReference>
<keyword evidence="2" id="KW-1185">Reference proteome</keyword>
<gene>
    <name evidence="1" type="ORF">ACH24_02660</name>
</gene>
<dbReference type="KEGG" id="fper:ACH24_02660"/>
<organism evidence="1 2">
    <name type="scientific">Francisella persica ATCC VR-331</name>
    <dbReference type="NCBI Taxonomy" id="1086726"/>
    <lineage>
        <taxon>Bacteria</taxon>
        <taxon>Pseudomonadati</taxon>
        <taxon>Pseudomonadota</taxon>
        <taxon>Gammaproteobacteria</taxon>
        <taxon>Thiotrichales</taxon>
        <taxon>Francisellaceae</taxon>
        <taxon>Francisella</taxon>
    </lineage>
</organism>
<evidence type="ECO:0000313" key="1">
    <source>
        <dbReference type="EMBL" id="ALB01633.1"/>
    </source>
</evidence>
<accession>A0AAC8VDU0</accession>
<dbReference type="Proteomes" id="UP000242800">
    <property type="component" value="Chromosome"/>
</dbReference>
<sequence length="323" mass="38263">MYIHKIILFIFSTIFFDLCFAKNPQLYLFLGWDAAKDHIEELNNPEVKGVQIIYSWKKLEPDENKYDFSAIEGDYQVLKGYDKKLFIQLQDRSFDTNNIPVPKYLQSNKYDGGIVEQKYFAREGYPIRVGWVTKQWNPNVKDRFHKLIEQLAKEFDGKIAGVNLPETAIDINQKFFNHKFCNIYVNTIIDNMLFLKQQFKKSKVIQYVNFLTCEWNNDHGYMQKIFTAARKNNIGLGNPNTVPYRKSQMKNSYRFFNKYKSSLNTIAIAVQESDYTYTNPKTLKKFTPEQLYDFDKDYLGADIIFWNIKQPEFEIVLKLFANK</sequence>
<dbReference type="AlphaFoldDB" id="A0AAC8VDU0"/>
<name>A0AAC8VDU0_9GAMM</name>
<dbReference type="SUPFAM" id="SSF51445">
    <property type="entry name" value="(Trans)glycosidases"/>
    <property type="match status" value="1"/>
</dbReference>